<evidence type="ECO:0000313" key="2">
    <source>
        <dbReference type="Proteomes" id="UP001157353"/>
    </source>
</evidence>
<accession>A0ABQ6E3E1</accession>
<protein>
    <recommendedName>
        <fullName evidence="3">BRCT domain-containing protein</fullName>
    </recommendedName>
</protein>
<dbReference type="EMBL" id="BSPQ01000015">
    <property type="protein sequence ID" value="GLS91825.1"/>
    <property type="molecule type" value="Genomic_DNA"/>
</dbReference>
<comment type="caution">
    <text evidence="1">The sequence shown here is derived from an EMBL/GenBank/DDBJ whole genome shotgun (WGS) entry which is preliminary data.</text>
</comment>
<keyword evidence="2" id="KW-1185">Reference proteome</keyword>
<organism evidence="1 2">
    <name type="scientific">Psychromonas marina</name>
    <dbReference type="NCBI Taxonomy" id="88364"/>
    <lineage>
        <taxon>Bacteria</taxon>
        <taxon>Pseudomonadati</taxon>
        <taxon>Pseudomonadota</taxon>
        <taxon>Gammaproteobacteria</taxon>
        <taxon>Alteromonadales</taxon>
        <taxon>Psychromonadaceae</taxon>
        <taxon>Psychromonas</taxon>
    </lineage>
</organism>
<proteinExistence type="predicted"/>
<evidence type="ECO:0008006" key="3">
    <source>
        <dbReference type="Google" id="ProtNLM"/>
    </source>
</evidence>
<evidence type="ECO:0000313" key="1">
    <source>
        <dbReference type="EMBL" id="GLS91825.1"/>
    </source>
</evidence>
<reference evidence="2" key="1">
    <citation type="journal article" date="2019" name="Int. J. Syst. Evol. Microbiol.">
        <title>The Global Catalogue of Microorganisms (GCM) 10K type strain sequencing project: providing services to taxonomists for standard genome sequencing and annotation.</title>
        <authorList>
            <consortium name="The Broad Institute Genomics Platform"/>
            <consortium name="The Broad Institute Genome Sequencing Center for Infectious Disease"/>
            <person name="Wu L."/>
            <person name="Ma J."/>
        </authorList>
    </citation>
    <scope>NUCLEOTIDE SEQUENCE [LARGE SCALE GENOMIC DNA]</scope>
    <source>
        <strain evidence="2">NBRC 103166</strain>
    </source>
</reference>
<name>A0ABQ6E3E1_9GAMM</name>
<dbReference type="Proteomes" id="UP001157353">
    <property type="component" value="Unassembled WGS sequence"/>
</dbReference>
<gene>
    <name evidence="1" type="ORF">GCM10007916_28950</name>
</gene>
<dbReference type="RefSeq" id="WP_284204924.1">
    <property type="nucleotide sequence ID" value="NZ_BSPQ01000015.1"/>
</dbReference>
<sequence length="79" mass="8979">MFSRVCPAKKKVKVPLRLFHVVWVPDVETKVLTVKGVLEAGGRIVESELPGLEANEYKRRLSIETEGFDGRFLSIDYVM</sequence>